<dbReference type="SUPFAM" id="SSF75011">
    <property type="entry name" value="3-carboxy-cis,cis-mucoante lactonizing enzyme"/>
    <property type="match status" value="1"/>
</dbReference>
<feature type="signal peptide" evidence="1">
    <location>
        <begin position="1"/>
        <end position="20"/>
    </location>
</feature>
<dbReference type="PROSITE" id="PS51257">
    <property type="entry name" value="PROKAR_LIPOPROTEIN"/>
    <property type="match status" value="1"/>
</dbReference>
<gene>
    <name evidence="3" type="ORF">SAMN05444412_12230</name>
</gene>
<comment type="caution">
    <text evidence="3">The sequence shown here is derived from an EMBL/GenBank/DDBJ whole genome shotgun (WGS) entry which is preliminary data.</text>
</comment>
<keyword evidence="4" id="KW-1185">Reference proteome</keyword>
<accession>A0A1H3TWB1</accession>
<sequence>MHMKKSNLFSKGLLYFSLLATTGTMISCNDENNPTPEMDQPSMAPEAMFTALTNDNRISTFEARNLGNPITTLNITGIADGEKILSIDYRPATGQLYALGSSSRLYIINENSGLATPLGAGPFSPGIMGENASLDFNPTVDRIRLVTESGQNLRLHPELGTVVATDGSINGGSNPKIGAVAYTNSMAGATATELFDIDFEANKLYVQDPPNAGGLREIGNLGIDFAGQGNFDISPNNSVALAVTLNEGMSKLYTINLSSGSADWVGSFNLPVMGIAIKTNPVAFAATADQMLYRFDPTNPTMNSVPFVGLTTGEMVIGLDFRPVNGQLYAITNMSRLLSVNTANGQVAEIGSGLNPMLEGTSFGFDFNPTVDRIRLVSNTGQNLRLHPDLGTVVVTDGNLNPGTPFVNGAAYTNSFASATSTVLFVVDSQTNMLYRQDPPNDGVLVQIGSLGIDIESENGFDIGGTSNNAFGLFKVGGTTAVYGVNLMSGQATKVADFNINATAMAVGLGF</sequence>
<evidence type="ECO:0000313" key="3">
    <source>
        <dbReference type="EMBL" id="SDZ54357.1"/>
    </source>
</evidence>
<dbReference type="Pfam" id="PF14339">
    <property type="entry name" value="DUF4394"/>
    <property type="match status" value="2"/>
</dbReference>
<feature type="domain" description="DUF4394" evidence="2">
    <location>
        <begin position="58"/>
        <end position="276"/>
    </location>
</feature>
<feature type="chain" id="PRO_5045309768" description="DUF4394 domain-containing protein" evidence="1">
    <location>
        <begin position="21"/>
        <end position="511"/>
    </location>
</feature>
<proteinExistence type="predicted"/>
<feature type="domain" description="DUF4394" evidence="2">
    <location>
        <begin position="292"/>
        <end position="504"/>
    </location>
</feature>
<keyword evidence="1" id="KW-0732">Signal</keyword>
<name>A0A1H3TWB1_9BACT</name>
<protein>
    <recommendedName>
        <fullName evidence="2">DUF4394 domain-containing protein</fullName>
    </recommendedName>
</protein>
<dbReference type="Proteomes" id="UP000199663">
    <property type="component" value="Unassembled WGS sequence"/>
</dbReference>
<reference evidence="3 4" key="1">
    <citation type="submission" date="2016-10" db="EMBL/GenBank/DDBJ databases">
        <authorList>
            <person name="Varghese N."/>
            <person name="Submissions S."/>
        </authorList>
    </citation>
    <scope>NUCLEOTIDE SEQUENCE [LARGE SCALE GENOMIC DNA]</scope>
    <source>
        <strain evidence="3 4">DSM 17997</strain>
    </source>
</reference>
<evidence type="ECO:0000313" key="4">
    <source>
        <dbReference type="Proteomes" id="UP000199663"/>
    </source>
</evidence>
<dbReference type="EMBL" id="FNQC01000022">
    <property type="protein sequence ID" value="SDZ54357.1"/>
    <property type="molecule type" value="Genomic_DNA"/>
</dbReference>
<organism evidence="3 4">
    <name type="scientific">Rhodonellum ikkaensis</name>
    <dbReference type="NCBI Taxonomy" id="336829"/>
    <lineage>
        <taxon>Bacteria</taxon>
        <taxon>Pseudomonadati</taxon>
        <taxon>Bacteroidota</taxon>
        <taxon>Cytophagia</taxon>
        <taxon>Cytophagales</taxon>
        <taxon>Cytophagaceae</taxon>
        <taxon>Rhodonellum</taxon>
    </lineage>
</organism>
<evidence type="ECO:0000259" key="2">
    <source>
        <dbReference type="Pfam" id="PF14339"/>
    </source>
</evidence>
<evidence type="ECO:0000256" key="1">
    <source>
        <dbReference type="SAM" id="SignalP"/>
    </source>
</evidence>
<dbReference type="InterPro" id="IPR025507">
    <property type="entry name" value="DUF4394"/>
</dbReference>